<evidence type="ECO:0000256" key="1">
    <source>
        <dbReference type="SAM" id="Phobius"/>
    </source>
</evidence>
<organism evidence="2 3">
    <name type="scientific">Ramlibacter cellulosilyticus</name>
    <dbReference type="NCBI Taxonomy" id="2764187"/>
    <lineage>
        <taxon>Bacteria</taxon>
        <taxon>Pseudomonadati</taxon>
        <taxon>Pseudomonadota</taxon>
        <taxon>Betaproteobacteria</taxon>
        <taxon>Burkholderiales</taxon>
        <taxon>Comamonadaceae</taxon>
        <taxon>Ramlibacter</taxon>
    </lineage>
</organism>
<gene>
    <name evidence="2" type="ORF">H8N03_01230</name>
</gene>
<feature type="transmembrane region" description="Helical" evidence="1">
    <location>
        <begin position="37"/>
        <end position="58"/>
    </location>
</feature>
<accession>A0A923MM40</accession>
<sequence>MKRLYVGLTLLLAAFFSTLDHVDRAHGLLARIGVQRWMTELAMAAGLVALFVHTTHLHRRLLFPRRGLRILLAGIVVYAVGAGVATGLLPRAMDLVPVGDPAWTDAAQKFATLSPLPFFLLAEVLLLVGAFRALTNLVPPEEFAADY</sequence>
<keyword evidence="1" id="KW-0812">Transmembrane</keyword>
<keyword evidence="1" id="KW-1133">Transmembrane helix</keyword>
<protein>
    <submittedName>
        <fullName evidence="2">Uncharacterized protein</fullName>
    </submittedName>
</protein>
<proteinExistence type="predicted"/>
<dbReference type="AlphaFoldDB" id="A0A923MM40"/>
<dbReference type="EMBL" id="JACORT010000001">
    <property type="protein sequence ID" value="MBC5781545.1"/>
    <property type="molecule type" value="Genomic_DNA"/>
</dbReference>
<keyword evidence="1" id="KW-0472">Membrane</keyword>
<evidence type="ECO:0000313" key="2">
    <source>
        <dbReference type="EMBL" id="MBC5781545.1"/>
    </source>
</evidence>
<keyword evidence="3" id="KW-1185">Reference proteome</keyword>
<feature type="transmembrane region" description="Helical" evidence="1">
    <location>
        <begin position="70"/>
        <end position="90"/>
    </location>
</feature>
<comment type="caution">
    <text evidence="2">The sequence shown here is derived from an EMBL/GenBank/DDBJ whole genome shotgun (WGS) entry which is preliminary data.</text>
</comment>
<name>A0A923MM40_9BURK</name>
<evidence type="ECO:0000313" key="3">
    <source>
        <dbReference type="Proteomes" id="UP000608513"/>
    </source>
</evidence>
<dbReference type="RefSeq" id="WP_187074300.1">
    <property type="nucleotide sequence ID" value="NZ_JACORT010000001.1"/>
</dbReference>
<dbReference type="Proteomes" id="UP000608513">
    <property type="component" value="Unassembled WGS sequence"/>
</dbReference>
<feature type="transmembrane region" description="Helical" evidence="1">
    <location>
        <begin position="110"/>
        <end position="131"/>
    </location>
</feature>
<reference evidence="2" key="1">
    <citation type="submission" date="2020-08" db="EMBL/GenBank/DDBJ databases">
        <title>Ramlibacter sp. USB13 16S ribosomal RNA gene genome sequencing and assembly.</title>
        <authorList>
            <person name="Kang M."/>
        </authorList>
    </citation>
    <scope>NUCLEOTIDE SEQUENCE</scope>
    <source>
        <strain evidence="2">USB13</strain>
    </source>
</reference>